<organism evidence="1 2">
    <name type="scientific">Proteus vulgaris</name>
    <dbReference type="NCBI Taxonomy" id="585"/>
    <lineage>
        <taxon>Bacteria</taxon>
        <taxon>Pseudomonadati</taxon>
        <taxon>Pseudomonadota</taxon>
        <taxon>Gammaproteobacteria</taxon>
        <taxon>Enterobacterales</taxon>
        <taxon>Morganellaceae</taxon>
        <taxon>Proteus</taxon>
    </lineage>
</organism>
<proteinExistence type="predicted"/>
<evidence type="ECO:0000313" key="2">
    <source>
        <dbReference type="Proteomes" id="UP000503287"/>
    </source>
</evidence>
<gene>
    <name evidence="1" type="ORF">GTH24_06840</name>
</gene>
<dbReference type="EMBL" id="CP047344">
    <property type="protein sequence ID" value="QIF93623.1"/>
    <property type="molecule type" value="Genomic_DNA"/>
</dbReference>
<protein>
    <submittedName>
        <fullName evidence="1">Uncharacterized protein</fullName>
    </submittedName>
</protein>
<dbReference type="AlphaFoldDB" id="A0A6G6SGI3"/>
<accession>A0A6G6SGI3</accession>
<dbReference type="RefSeq" id="WP_164526133.1">
    <property type="nucleotide sequence ID" value="NZ_CP047344.1"/>
</dbReference>
<keyword evidence="2" id="KW-1185">Reference proteome</keyword>
<dbReference type="Proteomes" id="UP000503287">
    <property type="component" value="Chromosome"/>
</dbReference>
<reference evidence="1 2" key="1">
    <citation type="submission" date="2020-01" db="EMBL/GenBank/DDBJ databases">
        <title>The genomic epidemiology of tigecycline resistance gene tet(X) variants in a swine farm in China.</title>
        <authorList>
            <person name="Peng K."/>
            <person name="Li R."/>
        </authorList>
    </citation>
    <scope>NUCLEOTIDE SEQUENCE [LARGE SCALE GENOMIC DNA]</scope>
    <source>
        <strain evidence="1 2">ZN3</strain>
    </source>
</reference>
<evidence type="ECO:0000313" key="1">
    <source>
        <dbReference type="EMBL" id="QIF93623.1"/>
    </source>
</evidence>
<sequence length="343" mass="39968">MYGMYIKPDHGSSFLLDSEKNQPIGFLSRIDMPYSLREGWKSTPHNIQDINKYNIIFIPRIMSRTFKTQGAYDWGSCNITNYKIEGNNFLYYGDNGSDPIWKDPEDDAWSSDDPYFRMDIYGYLKERPKYDYGIQLRGMNNIYNLNSELRGYCVYAELVGVSGGKENGWFPPKEFFLNENNPMLFARPEKDGVTFCYNKMRGLTVSETCKVYVVIFNTNLRLQAPKSGVVIYNEKKEITYTSKYKPLHLGQSTWFDRNNGGTFEQLKKPMILPDSHFVNWVVNRGYMDYYRTGYYFMSNNKVGMRDIYYLGGEYGGPYGPSGSNGYKTNYDLYGIELSDYFNI</sequence>
<name>A0A6G6SGI3_PROVU</name>